<dbReference type="InterPro" id="IPR001387">
    <property type="entry name" value="Cro/C1-type_HTH"/>
</dbReference>
<protein>
    <recommendedName>
        <fullName evidence="1">HTH cro/C1-type domain-containing protein</fullName>
    </recommendedName>
</protein>
<reference evidence="2 3" key="1">
    <citation type="submission" date="2015-09" db="EMBL/GenBank/DDBJ databases">
        <title>Sorangium comparison.</title>
        <authorList>
            <person name="Zaburannyi N."/>
            <person name="Bunk B."/>
            <person name="Overmann J."/>
            <person name="Mueller R."/>
        </authorList>
    </citation>
    <scope>NUCLEOTIDE SEQUENCE [LARGE SCALE GENOMIC DNA]</scope>
    <source>
        <strain evidence="2 3">So ceGT47</strain>
    </source>
</reference>
<evidence type="ECO:0000259" key="1">
    <source>
        <dbReference type="PROSITE" id="PS50943"/>
    </source>
</evidence>
<dbReference type="AlphaFoldDB" id="A0A4P2Q979"/>
<dbReference type="OrthoDB" id="5432786at2"/>
<dbReference type="Pfam" id="PF01381">
    <property type="entry name" value="HTH_3"/>
    <property type="match status" value="1"/>
</dbReference>
<feature type="domain" description="HTH cro/C1-type" evidence="1">
    <location>
        <begin position="75"/>
        <end position="107"/>
    </location>
</feature>
<dbReference type="GO" id="GO:0003677">
    <property type="term" value="F:DNA binding"/>
    <property type="evidence" value="ECO:0007669"/>
    <property type="project" value="InterPro"/>
</dbReference>
<evidence type="ECO:0000313" key="3">
    <source>
        <dbReference type="Proteomes" id="UP000295781"/>
    </source>
</evidence>
<dbReference type="SUPFAM" id="SSF47413">
    <property type="entry name" value="lambda repressor-like DNA-binding domains"/>
    <property type="match status" value="1"/>
</dbReference>
<dbReference type="RefSeq" id="WP_129353543.1">
    <property type="nucleotide sequence ID" value="NZ_CP012670.1"/>
</dbReference>
<proteinExistence type="predicted"/>
<dbReference type="InterPro" id="IPR010982">
    <property type="entry name" value="Lambda_DNA-bd_dom_sf"/>
</dbReference>
<dbReference type="SMART" id="SM00530">
    <property type="entry name" value="HTH_XRE"/>
    <property type="match status" value="1"/>
</dbReference>
<dbReference type="EMBL" id="CP012670">
    <property type="protein sequence ID" value="AUX26135.1"/>
    <property type="molecule type" value="Genomic_DNA"/>
</dbReference>
<organism evidence="2 3">
    <name type="scientific">Sorangium cellulosum</name>
    <name type="common">Polyangium cellulosum</name>
    <dbReference type="NCBI Taxonomy" id="56"/>
    <lineage>
        <taxon>Bacteria</taxon>
        <taxon>Pseudomonadati</taxon>
        <taxon>Myxococcota</taxon>
        <taxon>Polyangia</taxon>
        <taxon>Polyangiales</taxon>
        <taxon>Polyangiaceae</taxon>
        <taxon>Sorangium</taxon>
    </lineage>
</organism>
<accession>A0A4P2Q979</accession>
<dbReference type="PROSITE" id="PS50943">
    <property type="entry name" value="HTH_CROC1"/>
    <property type="match status" value="1"/>
</dbReference>
<dbReference type="Gene3D" id="1.10.260.40">
    <property type="entry name" value="lambda repressor-like DNA-binding domains"/>
    <property type="match status" value="1"/>
</dbReference>
<dbReference type="InterPro" id="IPR022452">
    <property type="entry name" value="MqsA"/>
</dbReference>
<name>A0A4P2Q979_SORCE</name>
<gene>
    <name evidence="2" type="ORF">SOCEGT47_066960</name>
</gene>
<dbReference type="CDD" id="cd00093">
    <property type="entry name" value="HTH_XRE"/>
    <property type="match status" value="1"/>
</dbReference>
<dbReference type="NCBIfam" id="TIGR03830">
    <property type="entry name" value="CxxCG_CxxCG_HTH"/>
    <property type="match status" value="1"/>
</dbReference>
<evidence type="ECO:0000313" key="2">
    <source>
        <dbReference type="EMBL" id="AUX26135.1"/>
    </source>
</evidence>
<sequence length="156" mass="17244">MTKDVKCTECGDRMISTREDRPYSKLPGVLLLGVEVLRCPKCGESEVVIPKPNQLGDLLARHLIEKRDRLVGPEIRFLRTHLGLPGAELARRMGVSPETISRWENGKDTMGPVADRLLRLLVAGDMPREALAKIGDDPRPLSLAVRASRAGWKEAA</sequence>
<dbReference type="Proteomes" id="UP000295781">
    <property type="component" value="Chromosome"/>
</dbReference>